<feature type="domain" description="SpoVR-like C-terminal" evidence="2">
    <location>
        <begin position="386"/>
        <end position="437"/>
    </location>
</feature>
<proteinExistence type="predicted"/>
<sequence length="462" mass="54759">MEYNLKDLEVWNEKIEKVAKDFGLDYYPQEFEIISFNEMIGYEAYVGMPSKYPHWSYGKAYEKNKTLYSLNMTGLPYEMVINSNPCLAYLMNENTLLLQILTIAHVYGHNDFFKNNRLFKEGTNAERTLEMFKLDAEIIRSYINNPDIGYEKVEKILDAAHSIRYSIGRTIGVKEISDKEIRSRRIEDYKKEIENRDLLDMYEEVSVPEVDKIPLEPRDDVMGFIIEYGKLEEWEKNILRIVKRESEYFLPQIETKTINEGWACFCHYNILKRLDLDEGLYLEFLKRHNDVVAPILGGMNPYYVGFKIFMDLYEKYGIEKVFEVRKLERDSSFIRRYLTKELCEELNLFQYGKKVFDFVVEEVSDEKGWKSIRDKMSEEMGIQGIPHIRVIDLNKRDYCLTLEHVFDGRELEISYAKETVKYIGKLWGYKVKLNTQNKEGEEFAITCNEKGKILITESNKRI</sequence>
<dbReference type="AlphaFoldDB" id="A0A1V4SWI7"/>
<accession>A0A1V4SWI7</accession>
<dbReference type="PANTHER" id="PTHR30029:SF2">
    <property type="entry name" value="STAGE V SPORULATION PROTEIN R"/>
    <property type="match status" value="1"/>
</dbReference>
<evidence type="ECO:0000259" key="2">
    <source>
        <dbReference type="Pfam" id="PF24755"/>
    </source>
</evidence>
<dbReference type="EMBL" id="LTAY01000029">
    <property type="protein sequence ID" value="OPX48647.1"/>
    <property type="molecule type" value="Genomic_DNA"/>
</dbReference>
<comment type="caution">
    <text evidence="3">The sequence shown here is derived from an EMBL/GenBank/DDBJ whole genome shotgun (WGS) entry which is preliminary data.</text>
</comment>
<dbReference type="Pfam" id="PF04293">
    <property type="entry name" value="SpoVR"/>
    <property type="match status" value="1"/>
</dbReference>
<dbReference type="PANTHER" id="PTHR30029">
    <property type="entry name" value="STAGE V SPORULATION PROTEIN R"/>
    <property type="match status" value="1"/>
</dbReference>
<evidence type="ECO:0000259" key="1">
    <source>
        <dbReference type="Pfam" id="PF04293"/>
    </source>
</evidence>
<evidence type="ECO:0000313" key="4">
    <source>
        <dbReference type="Proteomes" id="UP000191448"/>
    </source>
</evidence>
<dbReference type="RefSeq" id="WP_080022375.1">
    <property type="nucleotide sequence ID" value="NZ_LTAY01000029.1"/>
</dbReference>
<gene>
    <name evidence="3" type="ORF">CLTHE_11060</name>
</gene>
<dbReference type="InterPro" id="IPR007390">
    <property type="entry name" value="Spore_V_R"/>
</dbReference>
<reference evidence="3 4" key="1">
    <citation type="submission" date="2016-02" db="EMBL/GenBank/DDBJ databases">
        <title>Genome sequence of Clostridium thermobutyricum DSM 4928.</title>
        <authorList>
            <person name="Poehlein A."/>
            <person name="Daniel R."/>
        </authorList>
    </citation>
    <scope>NUCLEOTIDE SEQUENCE [LARGE SCALE GENOMIC DNA]</scope>
    <source>
        <strain evidence="3 4">DSM 4928</strain>
    </source>
</reference>
<dbReference type="Proteomes" id="UP000191448">
    <property type="component" value="Unassembled WGS sequence"/>
</dbReference>
<evidence type="ECO:0000313" key="3">
    <source>
        <dbReference type="EMBL" id="OPX48647.1"/>
    </source>
</evidence>
<dbReference type="OrthoDB" id="9784270at2"/>
<name>A0A1V4SWI7_9CLOT</name>
<dbReference type="Pfam" id="PF24755">
    <property type="entry name" value="SpoVR_C"/>
    <property type="match status" value="1"/>
</dbReference>
<dbReference type="InterPro" id="IPR056174">
    <property type="entry name" value="SpoVR_N"/>
</dbReference>
<protein>
    <submittedName>
        <fullName evidence="3">SpoVR family protein</fullName>
    </submittedName>
</protein>
<dbReference type="InterPro" id="IPR057008">
    <property type="entry name" value="SpoVR-like_C"/>
</dbReference>
<feature type="domain" description="SpoVR protein-like N-terminal" evidence="1">
    <location>
        <begin position="3"/>
        <end position="383"/>
    </location>
</feature>
<organism evidence="3 4">
    <name type="scientific">Clostridium thermobutyricum DSM 4928</name>
    <dbReference type="NCBI Taxonomy" id="1121339"/>
    <lineage>
        <taxon>Bacteria</taxon>
        <taxon>Bacillati</taxon>
        <taxon>Bacillota</taxon>
        <taxon>Clostridia</taxon>
        <taxon>Eubacteriales</taxon>
        <taxon>Clostridiaceae</taxon>
        <taxon>Clostridium</taxon>
    </lineage>
</organism>